<evidence type="ECO:0000259" key="2">
    <source>
        <dbReference type="Pfam" id="PF10988"/>
    </source>
</evidence>
<evidence type="ECO:0000313" key="4">
    <source>
        <dbReference type="Proteomes" id="UP001501153"/>
    </source>
</evidence>
<dbReference type="Pfam" id="PF10988">
    <property type="entry name" value="DUF2807"/>
    <property type="match status" value="1"/>
</dbReference>
<accession>A0ABP8HZF3</accession>
<protein>
    <submittedName>
        <fullName evidence="3">Head GIN domain-containing protein</fullName>
    </submittedName>
</protein>
<organism evidence="3 4">
    <name type="scientific">Hymenobacter saemangeumensis</name>
    <dbReference type="NCBI Taxonomy" id="1084522"/>
    <lineage>
        <taxon>Bacteria</taxon>
        <taxon>Pseudomonadati</taxon>
        <taxon>Bacteroidota</taxon>
        <taxon>Cytophagia</taxon>
        <taxon>Cytophagales</taxon>
        <taxon>Hymenobacteraceae</taxon>
        <taxon>Hymenobacter</taxon>
    </lineage>
</organism>
<name>A0ABP8HZF3_9BACT</name>
<proteinExistence type="predicted"/>
<feature type="domain" description="Putative auto-transporter adhesin head GIN" evidence="2">
    <location>
        <begin position="31"/>
        <end position="216"/>
    </location>
</feature>
<keyword evidence="1" id="KW-0732">Signal</keyword>
<dbReference type="Gene3D" id="2.160.20.120">
    <property type="match status" value="1"/>
</dbReference>
<evidence type="ECO:0000313" key="3">
    <source>
        <dbReference type="EMBL" id="GAA4348115.1"/>
    </source>
</evidence>
<gene>
    <name evidence="3" type="ORF">GCM10023185_03730</name>
</gene>
<dbReference type="RefSeq" id="WP_345233284.1">
    <property type="nucleotide sequence ID" value="NZ_BAABGZ010000008.1"/>
</dbReference>
<dbReference type="EMBL" id="BAABGZ010000008">
    <property type="protein sequence ID" value="GAA4348115.1"/>
    <property type="molecule type" value="Genomic_DNA"/>
</dbReference>
<keyword evidence="4" id="KW-1185">Reference proteome</keyword>
<dbReference type="Proteomes" id="UP001501153">
    <property type="component" value="Unassembled WGS sequence"/>
</dbReference>
<feature type="signal peptide" evidence="1">
    <location>
        <begin position="1"/>
        <end position="20"/>
    </location>
</feature>
<dbReference type="InterPro" id="IPR021255">
    <property type="entry name" value="DUF2807"/>
</dbReference>
<evidence type="ECO:0000256" key="1">
    <source>
        <dbReference type="SAM" id="SignalP"/>
    </source>
</evidence>
<sequence>MKRFSLVLLTLLATAGTTLAQTKQSRTPGSFRAVEAGGGIDVFLAQGPSTAVVVEADNDVQRHLITEVKGGTLVINWEKGYSWKNLLSSNRKANVYVTAPQLEAVTASGGSDVRGQSPIKATSFRVTASGGSDVTLTLNASTLSGTASGGSDLRLDGRVERQTVSVSGGADYLAFGLQSKAAVITASGGADANVSVDDELSATASGGSDVRYKGQARVLKSNASGGSSVRRAQ</sequence>
<feature type="chain" id="PRO_5046886874" evidence="1">
    <location>
        <begin position="21"/>
        <end position="233"/>
    </location>
</feature>
<comment type="caution">
    <text evidence="3">The sequence shown here is derived from an EMBL/GenBank/DDBJ whole genome shotgun (WGS) entry which is preliminary data.</text>
</comment>
<reference evidence="4" key="1">
    <citation type="journal article" date="2019" name="Int. J. Syst. Evol. Microbiol.">
        <title>The Global Catalogue of Microorganisms (GCM) 10K type strain sequencing project: providing services to taxonomists for standard genome sequencing and annotation.</title>
        <authorList>
            <consortium name="The Broad Institute Genomics Platform"/>
            <consortium name="The Broad Institute Genome Sequencing Center for Infectious Disease"/>
            <person name="Wu L."/>
            <person name="Ma J."/>
        </authorList>
    </citation>
    <scope>NUCLEOTIDE SEQUENCE [LARGE SCALE GENOMIC DNA]</scope>
    <source>
        <strain evidence="4">JCM 17923</strain>
    </source>
</reference>